<evidence type="ECO:0000313" key="2">
    <source>
        <dbReference type="EMBL" id="KAJ7031187.1"/>
    </source>
</evidence>
<dbReference type="EMBL" id="JARJCM010000084">
    <property type="protein sequence ID" value="KAJ7031187.1"/>
    <property type="molecule type" value="Genomic_DNA"/>
</dbReference>
<name>A0AAD6SPW1_9AGAR</name>
<keyword evidence="1" id="KW-0732">Signal</keyword>
<comment type="caution">
    <text evidence="2">The sequence shown here is derived from an EMBL/GenBank/DDBJ whole genome shotgun (WGS) entry which is preliminary data.</text>
</comment>
<dbReference type="Proteomes" id="UP001218188">
    <property type="component" value="Unassembled WGS sequence"/>
</dbReference>
<evidence type="ECO:0000313" key="3">
    <source>
        <dbReference type="Proteomes" id="UP001218188"/>
    </source>
</evidence>
<reference evidence="2" key="1">
    <citation type="submission" date="2023-03" db="EMBL/GenBank/DDBJ databases">
        <title>Massive genome expansion in bonnet fungi (Mycena s.s.) driven by repeated elements and novel gene families across ecological guilds.</title>
        <authorList>
            <consortium name="Lawrence Berkeley National Laboratory"/>
            <person name="Harder C.B."/>
            <person name="Miyauchi S."/>
            <person name="Viragh M."/>
            <person name="Kuo A."/>
            <person name="Thoen E."/>
            <person name="Andreopoulos B."/>
            <person name="Lu D."/>
            <person name="Skrede I."/>
            <person name="Drula E."/>
            <person name="Henrissat B."/>
            <person name="Morin E."/>
            <person name="Kohler A."/>
            <person name="Barry K."/>
            <person name="LaButti K."/>
            <person name="Morin E."/>
            <person name="Salamov A."/>
            <person name="Lipzen A."/>
            <person name="Mereny Z."/>
            <person name="Hegedus B."/>
            <person name="Baldrian P."/>
            <person name="Stursova M."/>
            <person name="Weitz H."/>
            <person name="Taylor A."/>
            <person name="Grigoriev I.V."/>
            <person name="Nagy L.G."/>
            <person name="Martin F."/>
            <person name="Kauserud H."/>
        </authorList>
    </citation>
    <scope>NUCLEOTIDE SEQUENCE</scope>
    <source>
        <strain evidence="2">CBHHK200</strain>
    </source>
</reference>
<protein>
    <recommendedName>
        <fullName evidence="4">Secreted protein</fullName>
    </recommendedName>
</protein>
<dbReference type="AlphaFoldDB" id="A0AAD6SPW1"/>
<sequence length="122" mass="13845">MPSKYIFLQLLVLQYLGLKICKHEQFFNISSVSPTFAHSDCLRDIIDLFYKGASIIGSRGKTARSASQTQRSASTSRMRLTRRLIPLCCGMLALKGISSSLYRRETRRPSESIGHIWMIEDS</sequence>
<feature type="chain" id="PRO_5042252823" description="Secreted protein" evidence="1">
    <location>
        <begin position="22"/>
        <end position="122"/>
    </location>
</feature>
<feature type="signal peptide" evidence="1">
    <location>
        <begin position="1"/>
        <end position="21"/>
    </location>
</feature>
<evidence type="ECO:0000256" key="1">
    <source>
        <dbReference type="SAM" id="SignalP"/>
    </source>
</evidence>
<proteinExistence type="predicted"/>
<evidence type="ECO:0008006" key="4">
    <source>
        <dbReference type="Google" id="ProtNLM"/>
    </source>
</evidence>
<gene>
    <name evidence="2" type="ORF">C8F04DRAFT_710019</name>
</gene>
<accession>A0AAD6SPW1</accession>
<organism evidence="2 3">
    <name type="scientific">Mycena alexandri</name>
    <dbReference type="NCBI Taxonomy" id="1745969"/>
    <lineage>
        <taxon>Eukaryota</taxon>
        <taxon>Fungi</taxon>
        <taxon>Dikarya</taxon>
        <taxon>Basidiomycota</taxon>
        <taxon>Agaricomycotina</taxon>
        <taxon>Agaricomycetes</taxon>
        <taxon>Agaricomycetidae</taxon>
        <taxon>Agaricales</taxon>
        <taxon>Marasmiineae</taxon>
        <taxon>Mycenaceae</taxon>
        <taxon>Mycena</taxon>
    </lineage>
</organism>
<keyword evidence="3" id="KW-1185">Reference proteome</keyword>